<dbReference type="Pfam" id="PF00472">
    <property type="entry name" value="RF-1"/>
    <property type="match status" value="1"/>
</dbReference>
<evidence type="ECO:0000256" key="6">
    <source>
        <dbReference type="SAM" id="MobiDB-lite"/>
    </source>
</evidence>
<dbReference type="FunFam" id="3.30.70.1660:FF:000002">
    <property type="entry name" value="Peptide chain release factor 1"/>
    <property type="match status" value="1"/>
</dbReference>
<dbReference type="SMART" id="SM00937">
    <property type="entry name" value="PCRF"/>
    <property type="match status" value="1"/>
</dbReference>
<keyword evidence="5" id="KW-0175">Coiled coil</keyword>
<evidence type="ECO:0000256" key="4">
    <source>
        <dbReference type="ARBA" id="ARBA00022917"/>
    </source>
</evidence>
<organism evidence="8 9">
    <name type="scientific">candidate division WWE3 bacterium</name>
    <dbReference type="NCBI Taxonomy" id="2053526"/>
    <lineage>
        <taxon>Bacteria</taxon>
        <taxon>Katanobacteria</taxon>
    </lineage>
</organism>
<feature type="coiled-coil region" evidence="5">
    <location>
        <begin position="8"/>
        <end position="39"/>
    </location>
</feature>
<name>A0A656PNK4_UNCKA</name>
<dbReference type="PROSITE" id="PS00745">
    <property type="entry name" value="RF_PROK_I"/>
    <property type="match status" value="1"/>
</dbReference>
<dbReference type="Gene3D" id="3.30.160.20">
    <property type="match status" value="1"/>
</dbReference>
<accession>A0A656PNK4</accession>
<evidence type="ECO:0000256" key="1">
    <source>
        <dbReference type="ARBA" id="ARBA00002986"/>
    </source>
</evidence>
<keyword evidence="3" id="KW-0488">Methylation</keyword>
<comment type="similarity">
    <text evidence="2">Belongs to the prokaryotic/mitochondrial release factor family.</text>
</comment>
<proteinExistence type="inferred from homology"/>
<keyword evidence="4" id="KW-0648">Protein biosynthesis</keyword>
<comment type="caution">
    <text evidence="8">The sequence shown here is derived from an EMBL/GenBank/DDBJ whole genome shotgun (WGS) entry which is preliminary data.</text>
</comment>
<evidence type="ECO:0000313" key="8">
    <source>
        <dbReference type="EMBL" id="HCQ40592.1"/>
    </source>
</evidence>
<dbReference type="AlphaFoldDB" id="A0A656PNK4"/>
<gene>
    <name evidence="8" type="ORF">DIU24_02695</name>
</gene>
<feature type="region of interest" description="Disordered" evidence="6">
    <location>
        <begin position="46"/>
        <end position="74"/>
    </location>
</feature>
<dbReference type="SUPFAM" id="SSF75620">
    <property type="entry name" value="Release factor"/>
    <property type="match status" value="1"/>
</dbReference>
<dbReference type="GO" id="GO:0003747">
    <property type="term" value="F:translation release factor activity"/>
    <property type="evidence" value="ECO:0007669"/>
    <property type="project" value="InterPro"/>
</dbReference>
<dbReference type="PANTHER" id="PTHR43804:SF7">
    <property type="entry name" value="LD18447P"/>
    <property type="match status" value="1"/>
</dbReference>
<dbReference type="InterPro" id="IPR050057">
    <property type="entry name" value="Prokaryotic/Mito_RF"/>
</dbReference>
<feature type="domain" description="Prokaryotic-type class I peptide chain release factors" evidence="7">
    <location>
        <begin position="193"/>
        <end position="209"/>
    </location>
</feature>
<dbReference type="InterPro" id="IPR000352">
    <property type="entry name" value="Pep_chain_release_fac_I"/>
</dbReference>
<evidence type="ECO:0000256" key="3">
    <source>
        <dbReference type="ARBA" id="ARBA00022481"/>
    </source>
</evidence>
<dbReference type="Proteomes" id="UP000262056">
    <property type="component" value="Unassembled WGS sequence"/>
</dbReference>
<evidence type="ECO:0000256" key="2">
    <source>
        <dbReference type="ARBA" id="ARBA00010835"/>
    </source>
</evidence>
<evidence type="ECO:0000256" key="5">
    <source>
        <dbReference type="SAM" id="Coils"/>
    </source>
</evidence>
<evidence type="ECO:0000313" key="9">
    <source>
        <dbReference type="Proteomes" id="UP000262056"/>
    </source>
</evidence>
<reference evidence="8 9" key="1">
    <citation type="journal article" date="2018" name="Nat. Biotechnol.">
        <title>A standardized bacterial taxonomy based on genome phylogeny substantially revises the tree of life.</title>
        <authorList>
            <person name="Parks D.H."/>
            <person name="Chuvochina M."/>
            <person name="Waite D.W."/>
            <person name="Rinke C."/>
            <person name="Skarshewski A."/>
            <person name="Chaumeil P.A."/>
            <person name="Hugenholtz P."/>
        </authorList>
    </citation>
    <scope>NUCLEOTIDE SEQUENCE [LARGE SCALE GENOMIC DNA]</scope>
    <source>
        <strain evidence="8">UBA12021</strain>
    </source>
</reference>
<comment type="function">
    <text evidence="1">Peptide chain release factor 1 directs the termination of translation in response to the peptide chain termination codons UAG and UAA.</text>
</comment>
<dbReference type="EMBL" id="DQFB01000004">
    <property type="protein sequence ID" value="HCQ40592.1"/>
    <property type="molecule type" value="Genomic_DNA"/>
</dbReference>
<dbReference type="FunFam" id="3.30.160.20:FF:000004">
    <property type="entry name" value="Peptide chain release factor 1"/>
    <property type="match status" value="1"/>
</dbReference>
<dbReference type="PANTHER" id="PTHR43804">
    <property type="entry name" value="LD18447P"/>
    <property type="match status" value="1"/>
</dbReference>
<evidence type="ECO:0000259" key="7">
    <source>
        <dbReference type="PROSITE" id="PS00745"/>
    </source>
</evidence>
<sequence length="314" mass="35822">MDYFNSYIKNEIEKIDTLIKEHEEMKKNAEGEMLQLIEEEISKLADQKRQLETPRTAGEEDAQEESADNGNINPNVVTLEIRSGTGGNEAGLFARDLFRMYERFAEKKNWKIIEVFKSENEIGGIKTISAEVRGTNAYGLLRNESGVHRVQRVPATESGGRIHTSTATVAVLPKLQKVEIEIHPDDLEWEFFRSGGRGGQNVNKVSTAVRLTHKPTGIIVECQEERFQGKNREKALEILRSRIYTEMQEQQVKSISDLRAGQVGSGMRNEKIRTYNYPQNRVTDHRVNKSWHNISLIMDGDIEDILEYLDTGLK</sequence>
<dbReference type="InterPro" id="IPR045853">
    <property type="entry name" value="Pep_chain_release_fac_I_sf"/>
</dbReference>
<dbReference type="GO" id="GO:0005737">
    <property type="term" value="C:cytoplasm"/>
    <property type="evidence" value="ECO:0007669"/>
    <property type="project" value="UniProtKB-ARBA"/>
</dbReference>
<dbReference type="Gene3D" id="3.30.70.1660">
    <property type="match status" value="1"/>
</dbReference>
<protein>
    <submittedName>
        <fullName evidence="8">Peptide chain release factor 1</fullName>
    </submittedName>
</protein>
<dbReference type="Pfam" id="PF03462">
    <property type="entry name" value="PCRF"/>
    <property type="match status" value="1"/>
</dbReference>
<dbReference type="InterPro" id="IPR005139">
    <property type="entry name" value="PCRF"/>
</dbReference>